<dbReference type="Gene3D" id="3.20.20.80">
    <property type="entry name" value="Glycosidases"/>
    <property type="match status" value="2"/>
</dbReference>
<reference evidence="12 13" key="1">
    <citation type="submission" date="2018-08" db="EMBL/GenBank/DDBJ databases">
        <title>Aphanomyces genome sequencing and annotation.</title>
        <authorList>
            <person name="Minardi D."/>
            <person name="Oidtmann B."/>
            <person name="Van Der Giezen M."/>
            <person name="Studholme D.J."/>
        </authorList>
    </citation>
    <scope>NUCLEOTIDE SEQUENCE [LARGE SCALE GENOMIC DNA]</scope>
    <source>
        <strain evidence="12 13">197901</strain>
    </source>
</reference>
<evidence type="ECO:0000256" key="5">
    <source>
        <dbReference type="ARBA" id="ARBA00022801"/>
    </source>
</evidence>
<dbReference type="EC" id="3.2.1.52" evidence="3"/>
<evidence type="ECO:0000313" key="13">
    <source>
        <dbReference type="Proteomes" id="UP000266196"/>
    </source>
</evidence>
<evidence type="ECO:0000313" key="12">
    <source>
        <dbReference type="EMBL" id="RHZ24078.1"/>
    </source>
</evidence>
<comment type="similarity">
    <text evidence="2">Belongs to the glycosyl hydrolase 20 family.</text>
</comment>
<dbReference type="GO" id="GO:0005886">
    <property type="term" value="C:plasma membrane"/>
    <property type="evidence" value="ECO:0007669"/>
    <property type="project" value="TreeGrafter"/>
</dbReference>
<evidence type="ECO:0000259" key="11">
    <source>
        <dbReference type="Pfam" id="PF14845"/>
    </source>
</evidence>
<sequence length="513" mass="56580">MIALLTWAAVLSVASGLAVPPKRYQCKANVCVQETISFTANGTSLSICQLTCGQGSLWPQPTQRVHVSPSVQSISIASISHSVSFLDHTNFDSALVPAMHANFLDILQSKAAECTTSVAVPAPLPLSISATITTADERLRVDTNETYSLTVNLTSTPHVTIAAITVFGYRHALTTLSQLMEYDDISHTMQLVHSARIIDGPAFPHRGITLDTSRNFYSVGAIKRVLDGMSMTKLNTFHWHFTDTNSFPIEIIVRGIRVIPELDAPAHVGAGWQWGHAAGLGDLVVCYDHLPWESACVQPPCGQLNPTNDEIFPILDTIYGEFDALFDADVVHMGGDEVHFGCWNMTDSITDGMASREPADFIALWGEFQTKAHALLVQIHNRKVPATRKKVMMWTSDLTHPSWIQRYLAPHDYVIQIWDSTTTSASSAATFAKLGYHVVLSNYDKWYLDCGHGNWLTNGTSWCDPFKSWQVVYGVDMYAGLTPDLHPFVLGGESKFTNCIIVFSSDISLWFLV</sequence>
<keyword evidence="4 9" id="KW-0732">Signal</keyword>
<feature type="chain" id="PRO_5017421308" description="beta-N-acetylhexosaminidase" evidence="9">
    <location>
        <begin position="19"/>
        <end position="513"/>
    </location>
</feature>
<feature type="domain" description="Beta-hexosaminidase eukaryotic type N-terminal" evidence="11">
    <location>
        <begin position="57"/>
        <end position="179"/>
    </location>
</feature>
<dbReference type="InterPro" id="IPR017853">
    <property type="entry name" value="GH"/>
</dbReference>
<dbReference type="Pfam" id="PF14845">
    <property type="entry name" value="Glycohydro_20b2"/>
    <property type="match status" value="1"/>
</dbReference>
<evidence type="ECO:0000256" key="3">
    <source>
        <dbReference type="ARBA" id="ARBA00012663"/>
    </source>
</evidence>
<dbReference type="GO" id="GO:0030203">
    <property type="term" value="P:glycosaminoglycan metabolic process"/>
    <property type="evidence" value="ECO:0007669"/>
    <property type="project" value="TreeGrafter"/>
</dbReference>
<feature type="domain" description="Glycoside hydrolase family 20 catalytic" evidence="10">
    <location>
        <begin position="254"/>
        <end position="493"/>
    </location>
</feature>
<dbReference type="GO" id="GO:0016231">
    <property type="term" value="F:beta-N-acetylglucosaminidase activity"/>
    <property type="evidence" value="ECO:0007669"/>
    <property type="project" value="TreeGrafter"/>
</dbReference>
<dbReference type="InterPro" id="IPR025705">
    <property type="entry name" value="Beta_hexosaminidase_sua/sub"/>
</dbReference>
<dbReference type="VEuPathDB" id="FungiDB:H257_05477"/>
<evidence type="ECO:0000256" key="1">
    <source>
        <dbReference type="ARBA" id="ARBA00001231"/>
    </source>
</evidence>
<evidence type="ECO:0000256" key="7">
    <source>
        <dbReference type="ARBA" id="ARBA00023295"/>
    </source>
</evidence>
<dbReference type="PRINTS" id="PR00738">
    <property type="entry name" value="GLHYDRLASE20"/>
</dbReference>
<proteinExistence type="inferred from homology"/>
<protein>
    <recommendedName>
        <fullName evidence="3">beta-N-acetylhexosaminidase</fullName>
        <ecNumber evidence="3">3.2.1.52</ecNumber>
    </recommendedName>
</protein>
<dbReference type="EMBL" id="QUTE01008544">
    <property type="protein sequence ID" value="RHZ24078.1"/>
    <property type="molecule type" value="Genomic_DNA"/>
</dbReference>
<dbReference type="PANTHER" id="PTHR22600:SF26">
    <property type="entry name" value="BETA-N-ACETYLHEXOSAMINIDASE"/>
    <property type="match status" value="1"/>
</dbReference>
<evidence type="ECO:0000256" key="8">
    <source>
        <dbReference type="PIRSR" id="PIRSR625705-1"/>
    </source>
</evidence>
<dbReference type="PANTHER" id="PTHR22600">
    <property type="entry name" value="BETA-HEXOSAMINIDASE"/>
    <property type="match status" value="1"/>
</dbReference>
<feature type="signal peptide" evidence="9">
    <location>
        <begin position="1"/>
        <end position="18"/>
    </location>
</feature>
<dbReference type="InterPro" id="IPR029019">
    <property type="entry name" value="HEX_eukaryotic_N"/>
</dbReference>
<dbReference type="Pfam" id="PF00728">
    <property type="entry name" value="Glyco_hydro_20"/>
    <property type="match status" value="2"/>
</dbReference>
<dbReference type="InterPro" id="IPR015883">
    <property type="entry name" value="Glyco_hydro_20_cat"/>
</dbReference>
<evidence type="ECO:0000256" key="4">
    <source>
        <dbReference type="ARBA" id="ARBA00022729"/>
    </source>
</evidence>
<feature type="domain" description="Glycoside hydrolase family 20 catalytic" evidence="10">
    <location>
        <begin position="203"/>
        <end position="251"/>
    </location>
</feature>
<evidence type="ECO:0000256" key="6">
    <source>
        <dbReference type="ARBA" id="ARBA00023180"/>
    </source>
</evidence>
<dbReference type="SUPFAM" id="SSF51445">
    <property type="entry name" value="(Trans)glycosidases"/>
    <property type="match status" value="1"/>
</dbReference>
<comment type="catalytic activity">
    <reaction evidence="1">
        <text>Hydrolysis of terminal non-reducing N-acetyl-D-hexosamine residues in N-acetyl-beta-D-hexosaminides.</text>
        <dbReference type="EC" id="3.2.1.52"/>
    </reaction>
</comment>
<dbReference type="AlphaFoldDB" id="A0A397FBN6"/>
<dbReference type="Proteomes" id="UP000266196">
    <property type="component" value="Unassembled WGS sequence"/>
</dbReference>
<comment type="caution">
    <text evidence="12">The sequence shown here is derived from an EMBL/GenBank/DDBJ whole genome shotgun (WGS) entry which is preliminary data.</text>
</comment>
<dbReference type="GO" id="GO:0005975">
    <property type="term" value="P:carbohydrate metabolic process"/>
    <property type="evidence" value="ECO:0007669"/>
    <property type="project" value="InterPro"/>
</dbReference>
<keyword evidence="6" id="KW-0325">Glycoprotein</keyword>
<keyword evidence="5" id="KW-0378">Hydrolase</keyword>
<keyword evidence="7" id="KW-0326">Glycosidase</keyword>
<evidence type="ECO:0000256" key="9">
    <source>
        <dbReference type="SAM" id="SignalP"/>
    </source>
</evidence>
<name>A0A397FBN6_APHAT</name>
<accession>A0A397FBN6</accession>
<feature type="active site" description="Proton donor" evidence="8">
    <location>
        <position position="337"/>
    </location>
</feature>
<evidence type="ECO:0000256" key="2">
    <source>
        <dbReference type="ARBA" id="ARBA00006285"/>
    </source>
</evidence>
<organism evidence="12 13">
    <name type="scientific">Aphanomyces astaci</name>
    <name type="common">Crayfish plague agent</name>
    <dbReference type="NCBI Taxonomy" id="112090"/>
    <lineage>
        <taxon>Eukaryota</taxon>
        <taxon>Sar</taxon>
        <taxon>Stramenopiles</taxon>
        <taxon>Oomycota</taxon>
        <taxon>Saprolegniomycetes</taxon>
        <taxon>Saprolegniales</taxon>
        <taxon>Verrucalvaceae</taxon>
        <taxon>Aphanomyces</taxon>
    </lineage>
</organism>
<evidence type="ECO:0000259" key="10">
    <source>
        <dbReference type="Pfam" id="PF00728"/>
    </source>
</evidence>
<dbReference type="InterPro" id="IPR029018">
    <property type="entry name" value="Hex-like_dom2"/>
</dbReference>
<dbReference type="SUPFAM" id="SSF55545">
    <property type="entry name" value="beta-N-acetylhexosaminidase-like domain"/>
    <property type="match status" value="1"/>
</dbReference>
<gene>
    <name evidence="12" type="ORF">DYB31_008345</name>
</gene>
<dbReference type="Gene3D" id="3.30.379.10">
    <property type="entry name" value="Chitobiase/beta-hexosaminidase domain 2-like"/>
    <property type="match status" value="1"/>
</dbReference>